<proteinExistence type="predicted"/>
<comment type="caution">
    <text evidence="2">The sequence shown here is derived from an EMBL/GenBank/DDBJ whole genome shotgun (WGS) entry which is preliminary data.</text>
</comment>
<dbReference type="RefSeq" id="WP_277867416.1">
    <property type="nucleotide sequence ID" value="NZ_JAKKUT010000002.1"/>
</dbReference>
<dbReference type="Pfam" id="PF21948">
    <property type="entry name" value="LplA-B_cat"/>
    <property type="match status" value="1"/>
</dbReference>
<accession>A0ABT6F161</accession>
<dbReference type="InterPro" id="IPR050664">
    <property type="entry name" value="Octanoyltrans_LipM/LipL"/>
</dbReference>
<dbReference type="InterPro" id="IPR004143">
    <property type="entry name" value="BPL_LPL_catalytic"/>
</dbReference>
<sequence length="248" mass="28155">MSVWRYIPPLALPGSLQMAIDRWLFDHYLDTRPCLRFYTWEPAAISLGYHQRHYPDHWNTLVWQGYPLDIVHRATGGRAVLHQGDLTYSLVTRGHWRSRRLAYESLCQFLIQGWSQLGISLSLGQSASSEPRGQSVPSTPSAPRSLKANCFATATAADLVTQNGYKLIGSAQVWRSQRVLHHGSMRLCPDPDLWQQVFGDCLPESRLVLPAIGSLITILKEAAADTWAIALEEEPITPQEWRTIYRYL</sequence>
<dbReference type="Proteomes" id="UP001154265">
    <property type="component" value="Unassembled WGS sequence"/>
</dbReference>
<dbReference type="Gene3D" id="3.30.930.10">
    <property type="entry name" value="Bira Bifunctional Protein, Domain 2"/>
    <property type="match status" value="1"/>
</dbReference>
<dbReference type="PROSITE" id="PS51733">
    <property type="entry name" value="BPL_LPL_CATALYTIC"/>
    <property type="match status" value="1"/>
</dbReference>
<dbReference type="PANTHER" id="PTHR43679:SF2">
    <property type="entry name" value="OCTANOYL-[GCVH]:PROTEIN N-OCTANOYLTRANSFERASE"/>
    <property type="match status" value="1"/>
</dbReference>
<dbReference type="EMBL" id="JAKKUT010000002">
    <property type="protein sequence ID" value="MDG2991553.1"/>
    <property type="molecule type" value="Genomic_DNA"/>
</dbReference>
<keyword evidence="3" id="KW-1185">Reference proteome</keyword>
<gene>
    <name evidence="2" type="ORF">L3556_11520</name>
</gene>
<dbReference type="SUPFAM" id="SSF55681">
    <property type="entry name" value="Class II aaRS and biotin synthetases"/>
    <property type="match status" value="1"/>
</dbReference>
<dbReference type="InterPro" id="IPR045864">
    <property type="entry name" value="aa-tRNA-synth_II/BPL/LPL"/>
</dbReference>
<evidence type="ECO:0000313" key="2">
    <source>
        <dbReference type="EMBL" id="MDG2991553.1"/>
    </source>
</evidence>
<keyword evidence="2" id="KW-0436">Ligase</keyword>
<organism evidence="2 3">
    <name type="scientific">Candidatus Synechococcus calcipolaris G9</name>
    <dbReference type="NCBI Taxonomy" id="1497997"/>
    <lineage>
        <taxon>Bacteria</taxon>
        <taxon>Bacillati</taxon>
        <taxon>Cyanobacteriota</taxon>
        <taxon>Cyanophyceae</taxon>
        <taxon>Synechococcales</taxon>
        <taxon>Synechococcaceae</taxon>
        <taxon>Synechococcus</taxon>
    </lineage>
</organism>
<protein>
    <submittedName>
        <fullName evidence="2">Lipoate--protein ligase family protein</fullName>
    </submittedName>
</protein>
<evidence type="ECO:0000313" key="3">
    <source>
        <dbReference type="Proteomes" id="UP001154265"/>
    </source>
</evidence>
<name>A0ABT6F161_9SYNE</name>
<evidence type="ECO:0000259" key="1">
    <source>
        <dbReference type="PROSITE" id="PS51733"/>
    </source>
</evidence>
<reference evidence="2" key="1">
    <citation type="journal article" date="2022" name="Genome Biol. Evol.">
        <title>A New Gene Family Diagnostic for Intracellular Biomineralization of Amorphous Ca Carbonates by Cyanobacteria.</title>
        <authorList>
            <person name="Benzerara K."/>
            <person name="Duprat E."/>
            <person name="Bitard-Feildel T."/>
            <person name="Caumes G."/>
            <person name="Cassier-Chauvat C."/>
            <person name="Chauvat F."/>
            <person name="Dezi M."/>
            <person name="Diop S.I."/>
            <person name="Gaschignard G."/>
            <person name="Gorgen S."/>
            <person name="Gugger M."/>
            <person name="Lopez-Garcia P."/>
            <person name="Millet M."/>
            <person name="Skouri-Panet F."/>
            <person name="Moreira D."/>
            <person name="Callebaut I."/>
        </authorList>
    </citation>
    <scope>NUCLEOTIDE SEQUENCE</scope>
    <source>
        <strain evidence="2">G9</strain>
    </source>
</reference>
<reference evidence="2" key="2">
    <citation type="submission" date="2022-01" db="EMBL/GenBank/DDBJ databases">
        <authorList>
            <person name="Zivanovic Y."/>
            <person name="Moreira D."/>
            <person name="Lopez-Garcia P."/>
        </authorList>
    </citation>
    <scope>NUCLEOTIDE SEQUENCE</scope>
    <source>
        <strain evidence="2">G9</strain>
    </source>
</reference>
<feature type="domain" description="BPL/LPL catalytic" evidence="1">
    <location>
        <begin position="29"/>
        <end position="231"/>
    </location>
</feature>
<dbReference type="PANTHER" id="PTHR43679">
    <property type="entry name" value="OCTANOYLTRANSFERASE LIPM-RELATED"/>
    <property type="match status" value="1"/>
</dbReference>
<dbReference type="GO" id="GO:0016874">
    <property type="term" value="F:ligase activity"/>
    <property type="evidence" value="ECO:0007669"/>
    <property type="project" value="UniProtKB-KW"/>
</dbReference>